<feature type="region of interest" description="Disordered" evidence="1">
    <location>
        <begin position="673"/>
        <end position="779"/>
    </location>
</feature>
<feature type="region of interest" description="Disordered" evidence="1">
    <location>
        <begin position="535"/>
        <end position="621"/>
    </location>
</feature>
<feature type="compositionally biased region" description="Low complexity" evidence="1">
    <location>
        <begin position="412"/>
        <end position="426"/>
    </location>
</feature>
<dbReference type="SUPFAM" id="SSF54236">
    <property type="entry name" value="Ubiquitin-like"/>
    <property type="match status" value="1"/>
</dbReference>
<evidence type="ECO:0000256" key="1">
    <source>
        <dbReference type="SAM" id="MobiDB-lite"/>
    </source>
</evidence>
<gene>
    <name evidence="2" type="ORF">CFIMG_004874RA</name>
</gene>
<dbReference type="InterPro" id="IPR011993">
    <property type="entry name" value="PH-like_dom_sf"/>
</dbReference>
<feature type="compositionally biased region" description="Polar residues" evidence="1">
    <location>
        <begin position="607"/>
        <end position="616"/>
    </location>
</feature>
<feature type="compositionally biased region" description="Polar residues" evidence="1">
    <location>
        <begin position="712"/>
        <end position="738"/>
    </location>
</feature>
<feature type="compositionally biased region" description="Polar residues" evidence="1">
    <location>
        <begin position="535"/>
        <end position="549"/>
    </location>
</feature>
<feature type="region of interest" description="Disordered" evidence="1">
    <location>
        <begin position="443"/>
        <end position="468"/>
    </location>
</feature>
<feature type="compositionally biased region" description="Basic and acidic residues" evidence="1">
    <location>
        <begin position="351"/>
        <end position="365"/>
    </location>
</feature>
<name>A0A2C5X3A9_9PEZI</name>
<feature type="compositionally biased region" description="Low complexity" evidence="1">
    <location>
        <begin position="579"/>
        <end position="590"/>
    </location>
</feature>
<protein>
    <recommendedName>
        <fullName evidence="4">PH domain-containing protein</fullName>
    </recommendedName>
</protein>
<evidence type="ECO:0000313" key="2">
    <source>
        <dbReference type="EMBL" id="PHH52361.1"/>
    </source>
</evidence>
<dbReference type="PANTHER" id="PTHR38700">
    <property type="entry name" value="YALI0E22418P"/>
    <property type="match status" value="1"/>
</dbReference>
<evidence type="ECO:0008006" key="4">
    <source>
        <dbReference type="Google" id="ProtNLM"/>
    </source>
</evidence>
<organism evidence="2 3">
    <name type="scientific">Ceratocystis fimbriata CBS 114723</name>
    <dbReference type="NCBI Taxonomy" id="1035309"/>
    <lineage>
        <taxon>Eukaryota</taxon>
        <taxon>Fungi</taxon>
        <taxon>Dikarya</taxon>
        <taxon>Ascomycota</taxon>
        <taxon>Pezizomycotina</taxon>
        <taxon>Sordariomycetes</taxon>
        <taxon>Hypocreomycetidae</taxon>
        <taxon>Microascales</taxon>
        <taxon>Ceratocystidaceae</taxon>
        <taxon>Ceratocystis</taxon>
    </lineage>
</organism>
<dbReference type="Gene3D" id="2.30.29.30">
    <property type="entry name" value="Pleckstrin-homology domain (PH domain)/Phosphotyrosine-binding domain (PTB)"/>
    <property type="match status" value="1"/>
</dbReference>
<feature type="compositionally biased region" description="Polar residues" evidence="1">
    <location>
        <begin position="373"/>
        <end position="384"/>
    </location>
</feature>
<reference evidence="2 3" key="2">
    <citation type="journal article" date="2013" name="IMA Fungus">
        <title>IMA Genome-F 1: Ceratocystis fimbriata: Draft nuclear genome sequence for the plant pathogen, Ceratocystis fimbriata.</title>
        <authorList>
            <person name="Wilken P.M."/>
            <person name="Steenkamp E.T."/>
            <person name="Wingfield M.J."/>
            <person name="de Beer Z.W."/>
            <person name="Wingfield B.D."/>
        </authorList>
    </citation>
    <scope>NUCLEOTIDE SEQUENCE [LARGE SCALE GENOMIC DNA]</scope>
    <source>
        <strain evidence="2 3">CBS 114723</strain>
    </source>
</reference>
<keyword evidence="3" id="KW-1185">Reference proteome</keyword>
<dbReference type="EMBL" id="APWK03000070">
    <property type="protein sequence ID" value="PHH52361.1"/>
    <property type="molecule type" value="Genomic_DNA"/>
</dbReference>
<feature type="region of interest" description="Disordered" evidence="1">
    <location>
        <begin position="346"/>
        <end position="426"/>
    </location>
</feature>
<dbReference type="PANTHER" id="PTHR38700:SF1">
    <property type="entry name" value="PH DOMAIN-CONTAINING PROTEIN"/>
    <property type="match status" value="1"/>
</dbReference>
<dbReference type="OrthoDB" id="43122at2759"/>
<proteinExistence type="predicted"/>
<dbReference type="AlphaFoldDB" id="A0A2C5X3A9"/>
<dbReference type="STRING" id="1035309.A0A2C5X3A9"/>
<reference evidence="2 3" key="1">
    <citation type="journal article" date="2013" name="Fungal Biol.">
        <title>Analysis of microsatellite markers in the genome of the plant pathogen Ceratocystis fimbriata.</title>
        <authorList>
            <person name="Simpson M.C."/>
            <person name="Wilken P.M."/>
            <person name="Coetzee M.P."/>
            <person name="Wingfield M.J."/>
            <person name="Wingfield B.D."/>
        </authorList>
    </citation>
    <scope>NUCLEOTIDE SEQUENCE [LARGE SCALE GENOMIC DNA]</scope>
    <source>
        <strain evidence="2 3">CBS 114723</strain>
    </source>
</reference>
<accession>A0A2C5X3A9</accession>
<sequence>MALQTSPKRFIGVGGGGIVPQIDAPVTAINAGERRVTVSCGNSTISLPVTADTTPSDLLYSAANVMTQNINPTTSIITESYRQLFLERRLRRYEPVRDILNSWDFDAHNSLQIIPRDDTSSADWDLSFKAVQKSPQAPAGFCFQMYHSGRTAKWQKRYITLLETGQIFMSKKSGIKPSDKDAQTLCHLSDFEIFQPPLDVGPAAWKVLKIPKRFCYAVKSLQKQAVFPKGENFVHFFCTDDADIGRRFHDAIHAWRSWYLVNKMGVVDSVAPKVAVKSVSTITATTTTVKNSVDRVRTEVTRVGHHRMKVSVDETPYTIGAFEPLMDMSRFDKPLEEFGKEFIPTTITKPTRRETTKAPDSERYLHKTAGMARSTTVSHKNTTSSRKESKTAPNMPKNPMTSAPLQHRQKNQPSQHQSQSQTQPHPSKFIAKSLRSPTFPLVAAAGNMNAPPPSTNPVSAPVHPSQRKPTYHNIQNEVEPDFSSSGLLGSKYEQRKQEAAAAAASSVSAGRDMGNPFTAGPSLINSGIVLPSRSKSVRVTPTPVTSSGGFHSISQQIQSQPPPLPNAFTQDQERRSRGRTNTINSSSTTKSRSRSRGRGGSGSNSGHATNPASGSNFVRPMLEFNNGLPSARYDRPGHAVRAPAGVPLVDLAGGGGNSSLPGTVAAVKLPKSNSGGLIGGGSSSNSSSGMGLGRTNTVRSTGRTESRGRLGATSSHGQQQAYGQGLVNSYGRTETLGSSAAPRSRSATGAKARRAEAPPMPPLPHAVASHNDPYGRRFH</sequence>
<dbReference type="InterPro" id="IPR029071">
    <property type="entry name" value="Ubiquitin-like_domsf"/>
</dbReference>
<comment type="caution">
    <text evidence="2">The sequence shown here is derived from an EMBL/GenBank/DDBJ whole genome shotgun (WGS) entry which is preliminary data.</text>
</comment>
<evidence type="ECO:0000313" key="3">
    <source>
        <dbReference type="Proteomes" id="UP000222788"/>
    </source>
</evidence>
<dbReference type="Proteomes" id="UP000222788">
    <property type="component" value="Unassembled WGS sequence"/>
</dbReference>